<evidence type="ECO:0000313" key="7">
    <source>
        <dbReference type="Proteomes" id="UP001165189"/>
    </source>
</evidence>
<name>A0ABQ6KU60_ASPOZ</name>
<keyword evidence="4" id="KW-0456">Lyase</keyword>
<dbReference type="PANTHER" id="PTHR11236:SF48">
    <property type="entry name" value="ISOCHORISMATE SYNTHASE MENF"/>
    <property type="match status" value="1"/>
</dbReference>
<keyword evidence="7" id="KW-1185">Reference proteome</keyword>
<dbReference type="Pfam" id="PF00425">
    <property type="entry name" value="Chorismate_bind"/>
    <property type="match status" value="1"/>
</dbReference>
<evidence type="ECO:0000256" key="2">
    <source>
        <dbReference type="ARBA" id="ARBA00022723"/>
    </source>
</evidence>
<keyword evidence="2" id="KW-0479">Metal-binding</keyword>
<protein>
    <submittedName>
        <fullName evidence="6">Unnamed protein product</fullName>
    </submittedName>
</protein>
<dbReference type="InterPro" id="IPR005801">
    <property type="entry name" value="ADC_synthase"/>
</dbReference>
<dbReference type="SUPFAM" id="SSF56322">
    <property type="entry name" value="ADC synthase"/>
    <property type="match status" value="1"/>
</dbReference>
<dbReference type="Proteomes" id="UP001165189">
    <property type="component" value="Unassembled WGS sequence"/>
</dbReference>
<dbReference type="Gene3D" id="3.60.120.10">
    <property type="entry name" value="Anthranilate synthase"/>
    <property type="match status" value="1"/>
</dbReference>
<evidence type="ECO:0000259" key="5">
    <source>
        <dbReference type="Pfam" id="PF00425"/>
    </source>
</evidence>
<dbReference type="PANTHER" id="PTHR11236">
    <property type="entry name" value="AMINOBENZOATE/ANTHRANILATE SYNTHASE"/>
    <property type="match status" value="1"/>
</dbReference>
<comment type="caution">
    <text evidence="6">The sequence shown here is derived from an EMBL/GenBank/DDBJ whole genome shotgun (WGS) entry which is preliminary data.</text>
</comment>
<evidence type="ECO:0000256" key="1">
    <source>
        <dbReference type="ARBA" id="ARBA00001946"/>
    </source>
</evidence>
<organism evidence="6 7">
    <name type="scientific">Aspergillus oryzae var. brunneus</name>
    <dbReference type="NCBI Taxonomy" id="332754"/>
    <lineage>
        <taxon>Eukaryota</taxon>
        <taxon>Fungi</taxon>
        <taxon>Dikarya</taxon>
        <taxon>Ascomycota</taxon>
        <taxon>Pezizomycotina</taxon>
        <taxon>Eurotiomycetes</taxon>
        <taxon>Eurotiomycetidae</taxon>
        <taxon>Eurotiales</taxon>
        <taxon>Aspergillaceae</taxon>
        <taxon>Aspergillus</taxon>
        <taxon>Aspergillus subgen. Circumdati</taxon>
    </lineage>
</organism>
<sequence length="471" mass="51609">MSQLEFSRSNHPDLPAKGHACYDPTSAIVRKGYINPAISHRGTLPRPFSKEYRMIYTLGTKRTGVWYLGIGNLSSVTIDPEGRKATFSTNGKDEVRSIDGGVTDVVREYTSANEDCGTRIYGYIGFSYALLLRGIPHTAGEWPMLSLMVPRTEVVFYPDRITLTGVDKRETVELSALVDDTTCIEPSPGHPIDTNTRTSEYVEQVEAALADIRAEKYTKVIPSRAVSLPWRVDMPGTLLCGRQHNNPARSFCLRHGNNQATGFSPELVMSLRDGKVTTEPLAGTRSQEEAGDKSKKLKEALVSDPKEIVEHVLSVKEAINELDRLCSPGTVVVDDLMTVRPRGSVQHLGSTVSGALLPGKDAWDAFNILFPSITATGIPKQAALEGIGRLEKHPRELYSGAILLIEDPETWDVALVLRAVFQGREKQWIQAGAGIVAQSSPGRELTETSEKLASIAPYVIAERNQKDGIVI</sequence>
<comment type="cofactor">
    <cofactor evidence="1">
        <name>Mg(2+)</name>
        <dbReference type="ChEBI" id="CHEBI:18420"/>
    </cofactor>
</comment>
<dbReference type="EMBL" id="BSYB01000028">
    <property type="protein sequence ID" value="GMG48370.1"/>
    <property type="molecule type" value="Genomic_DNA"/>
</dbReference>
<dbReference type="InterPro" id="IPR019996">
    <property type="entry name" value="Salicylate_synthase"/>
</dbReference>
<keyword evidence="3" id="KW-0460">Magnesium</keyword>
<reference evidence="6" key="1">
    <citation type="submission" date="2023-04" db="EMBL/GenBank/DDBJ databases">
        <title>Aspergillus oryzae var. brunneus NBRC 4377.</title>
        <authorList>
            <person name="Ichikawa N."/>
            <person name="Sato H."/>
            <person name="Tonouchi N."/>
        </authorList>
    </citation>
    <scope>NUCLEOTIDE SEQUENCE</scope>
    <source>
        <strain evidence="6">NBRC 4377</strain>
    </source>
</reference>
<dbReference type="InterPro" id="IPR015890">
    <property type="entry name" value="Chorismate_C"/>
</dbReference>
<dbReference type="InterPro" id="IPR019999">
    <property type="entry name" value="Anth_synth_I-like"/>
</dbReference>
<dbReference type="NCBIfam" id="TIGR03494">
    <property type="entry name" value="salicyl_syn"/>
    <property type="match status" value="1"/>
</dbReference>
<evidence type="ECO:0000313" key="6">
    <source>
        <dbReference type="EMBL" id="GMG48370.1"/>
    </source>
</evidence>
<evidence type="ECO:0000256" key="3">
    <source>
        <dbReference type="ARBA" id="ARBA00022842"/>
    </source>
</evidence>
<feature type="domain" description="Chorismate-utilising enzyme C-terminal" evidence="5">
    <location>
        <begin position="199"/>
        <end position="451"/>
    </location>
</feature>
<proteinExistence type="predicted"/>
<evidence type="ECO:0000256" key="4">
    <source>
        <dbReference type="ARBA" id="ARBA00023239"/>
    </source>
</evidence>
<gene>
    <name evidence="6" type="ORF">Aory05_000705500</name>
</gene>
<accession>A0ABQ6KU60</accession>